<dbReference type="InterPro" id="IPR008248">
    <property type="entry name" value="CheB-like"/>
</dbReference>
<evidence type="ECO:0000256" key="1">
    <source>
        <dbReference type="ARBA" id="ARBA00022490"/>
    </source>
</evidence>
<evidence type="ECO:0000256" key="6">
    <source>
        <dbReference type="HAMAP-Rule" id="MF_00099"/>
    </source>
</evidence>
<feature type="domain" description="CheB-type methylesterase" evidence="10">
    <location>
        <begin position="166"/>
        <end position="361"/>
    </location>
</feature>
<feature type="active site" evidence="6 7">
    <location>
        <position position="178"/>
    </location>
</feature>
<sequence>MSKKILIVDDSALMRRVMCDIINSDGTFQVTDTCCDGLEAYEKLKTTRYDGVVLDVNMPRMDGLQLLEQLQKDRIRATIIMVSTTTTKDADVTIRAMERGAVDFVTKPTNVIEAKGEEFKKQLLGVLSAVCATQSYNRERRITPQTKAVSAPAGTAKPVATAGHAIKSGSKIVALACSTGGPKALQSVIPYLPKNLDAPMVLVQHMPAGFTKSMADRLDEVSPIHVKEAEDGDVLMKGTVYIAPGGKHMEVKRQPDGSHRIRLNDMPAIGGLKPCANITYDSLRDCGYDQVVCVVLTGMGADGTKGIVSLARKKPVYVIAQDAASCVVYGMPKAVAEAGVVDEVVPLNDVAKSIIKNVGVK</sequence>
<dbReference type="SMART" id="SM00448">
    <property type="entry name" value="REC"/>
    <property type="match status" value="1"/>
</dbReference>
<dbReference type="InterPro" id="IPR000673">
    <property type="entry name" value="Sig_transdc_resp-reg_Me-estase"/>
</dbReference>
<organism evidence="11 12">
    <name type="scientific">Roseburia hominis</name>
    <dbReference type="NCBI Taxonomy" id="301301"/>
    <lineage>
        <taxon>Bacteria</taxon>
        <taxon>Bacillati</taxon>
        <taxon>Bacillota</taxon>
        <taxon>Clostridia</taxon>
        <taxon>Lachnospirales</taxon>
        <taxon>Lachnospiraceae</taxon>
        <taxon>Roseburia</taxon>
    </lineage>
</organism>
<comment type="catalytic activity">
    <reaction evidence="5 6">
        <text>[protein]-L-glutamate 5-O-methyl ester + H2O = L-glutamyl-[protein] + methanol + H(+)</text>
        <dbReference type="Rhea" id="RHEA:23236"/>
        <dbReference type="Rhea" id="RHEA-COMP:10208"/>
        <dbReference type="Rhea" id="RHEA-COMP:10311"/>
        <dbReference type="ChEBI" id="CHEBI:15377"/>
        <dbReference type="ChEBI" id="CHEBI:15378"/>
        <dbReference type="ChEBI" id="CHEBI:17790"/>
        <dbReference type="ChEBI" id="CHEBI:29973"/>
        <dbReference type="ChEBI" id="CHEBI:82795"/>
        <dbReference type="EC" id="3.1.1.61"/>
    </reaction>
</comment>
<dbReference type="PROSITE" id="PS50122">
    <property type="entry name" value="CHEB"/>
    <property type="match status" value="1"/>
</dbReference>
<dbReference type="GO" id="GO:0006935">
    <property type="term" value="P:chemotaxis"/>
    <property type="evidence" value="ECO:0007669"/>
    <property type="project" value="UniProtKB-UniRule"/>
</dbReference>
<dbReference type="GO" id="GO:0005737">
    <property type="term" value="C:cytoplasm"/>
    <property type="evidence" value="ECO:0007669"/>
    <property type="project" value="UniProtKB-SubCell"/>
</dbReference>
<dbReference type="HAMAP" id="MF_00099">
    <property type="entry name" value="CheB_chemtxs"/>
    <property type="match status" value="1"/>
</dbReference>
<evidence type="ECO:0000256" key="2">
    <source>
        <dbReference type="ARBA" id="ARBA00022500"/>
    </source>
</evidence>
<comment type="subcellular location">
    <subcellularLocation>
        <location evidence="6">Cytoplasm</location>
    </subcellularLocation>
</comment>
<evidence type="ECO:0000313" key="12">
    <source>
        <dbReference type="Proteomes" id="UP000266172"/>
    </source>
</evidence>
<dbReference type="InterPro" id="IPR001789">
    <property type="entry name" value="Sig_transdc_resp-reg_receiver"/>
</dbReference>
<dbReference type="GO" id="GO:0050568">
    <property type="term" value="F:protein-glutamine glutaminase activity"/>
    <property type="evidence" value="ECO:0007669"/>
    <property type="project" value="UniProtKB-UniRule"/>
</dbReference>
<dbReference type="PIRSF" id="PIRSF000876">
    <property type="entry name" value="RR_chemtxs_CheB"/>
    <property type="match status" value="1"/>
</dbReference>
<comment type="domain">
    <text evidence="6">Contains a C-terminal catalytic domain, and an N-terminal region which modulates catalytic activity.</text>
</comment>
<evidence type="ECO:0000256" key="8">
    <source>
        <dbReference type="PROSITE-ProRule" id="PRU00169"/>
    </source>
</evidence>
<evidence type="ECO:0000256" key="7">
    <source>
        <dbReference type="PROSITE-ProRule" id="PRU00050"/>
    </source>
</evidence>
<dbReference type="Pfam" id="PF00072">
    <property type="entry name" value="Response_reg"/>
    <property type="match status" value="1"/>
</dbReference>
<keyword evidence="6 8" id="KW-0597">Phosphoprotein</keyword>
<dbReference type="CDD" id="cd17541">
    <property type="entry name" value="REC_CheB-like"/>
    <property type="match status" value="1"/>
</dbReference>
<evidence type="ECO:0000259" key="10">
    <source>
        <dbReference type="PROSITE" id="PS50122"/>
    </source>
</evidence>
<dbReference type="GO" id="GO:0008984">
    <property type="term" value="F:protein-glutamate methylesterase activity"/>
    <property type="evidence" value="ECO:0007669"/>
    <property type="project" value="UniProtKB-UniRule"/>
</dbReference>
<feature type="modified residue" description="4-aspartylphosphate" evidence="6 8">
    <location>
        <position position="55"/>
    </location>
</feature>
<feature type="active site" evidence="6 7">
    <location>
        <position position="205"/>
    </location>
</feature>
<name>A0A395VAB4_9FIRM</name>
<comment type="function">
    <text evidence="6">Involved in chemotaxis. Part of a chemotaxis signal transduction system that modulates chemotaxis in response to various stimuli. Catalyzes the demethylation of specific methylglutamate residues introduced into the chemoreceptors (methyl-accepting chemotaxis proteins or MCP) by CheR. Also mediates the irreversible deamidation of specific glutamine residues to glutamic acid.</text>
</comment>
<evidence type="ECO:0000313" key="11">
    <source>
        <dbReference type="EMBL" id="RGS42230.1"/>
    </source>
</evidence>
<dbReference type="CDD" id="cd16432">
    <property type="entry name" value="CheB_Rec"/>
    <property type="match status" value="1"/>
</dbReference>
<dbReference type="PROSITE" id="PS50110">
    <property type="entry name" value="RESPONSE_REGULATORY"/>
    <property type="match status" value="1"/>
</dbReference>
<dbReference type="PANTHER" id="PTHR42872">
    <property type="entry name" value="PROTEIN-GLUTAMATE METHYLESTERASE/PROTEIN-GLUTAMINE GLUTAMINASE"/>
    <property type="match status" value="1"/>
</dbReference>
<dbReference type="NCBIfam" id="NF001965">
    <property type="entry name" value="PRK00742.1"/>
    <property type="match status" value="1"/>
</dbReference>
<dbReference type="SUPFAM" id="SSF52172">
    <property type="entry name" value="CheY-like"/>
    <property type="match status" value="1"/>
</dbReference>
<comment type="function">
    <text evidence="4">May play the central regulatory role in sporulation. It may be an element of the effector pathway responsible for the activation of sporulation genes in response to nutritional stress. Spo0A may act in concert with spo0H (a sigma factor) to control the expression of some genes that are critical to the sporulation process.</text>
</comment>
<comment type="caution">
    <text evidence="11">The sequence shown here is derived from an EMBL/GenBank/DDBJ whole genome shotgun (WGS) entry which is preliminary data.</text>
</comment>
<gene>
    <name evidence="6" type="primary">cheB</name>
    <name evidence="11" type="ORF">DWX93_02545</name>
</gene>
<dbReference type="EC" id="3.1.1.61" evidence="6"/>
<accession>A0A395VAB4</accession>
<evidence type="ECO:0000256" key="4">
    <source>
        <dbReference type="ARBA" id="ARBA00024867"/>
    </source>
</evidence>
<dbReference type="InterPro" id="IPR011006">
    <property type="entry name" value="CheY-like_superfamily"/>
</dbReference>
<dbReference type="RefSeq" id="WP_118096526.1">
    <property type="nucleotide sequence ID" value="NZ_QRVL01000001.1"/>
</dbReference>
<feature type="domain" description="Response regulatory" evidence="9">
    <location>
        <begin position="4"/>
        <end position="122"/>
    </location>
</feature>
<reference evidence="11 12" key="1">
    <citation type="submission" date="2018-08" db="EMBL/GenBank/DDBJ databases">
        <title>A genome reference for cultivated species of the human gut microbiota.</title>
        <authorList>
            <person name="Zou Y."/>
            <person name="Xue W."/>
            <person name="Luo G."/>
        </authorList>
    </citation>
    <scope>NUCLEOTIDE SEQUENCE [LARGE SCALE GENOMIC DNA]</scope>
    <source>
        <strain evidence="11 12">AF22-12AC</strain>
    </source>
</reference>
<keyword evidence="3 6" id="KW-0378">Hydrolase</keyword>
<dbReference type="GO" id="GO:0000156">
    <property type="term" value="F:phosphorelay response regulator activity"/>
    <property type="evidence" value="ECO:0007669"/>
    <property type="project" value="InterPro"/>
</dbReference>
<dbReference type="InterPro" id="IPR035909">
    <property type="entry name" value="CheB_C"/>
</dbReference>
<proteinExistence type="inferred from homology"/>
<comment type="similarity">
    <text evidence="6">Belongs to the CheB family.</text>
</comment>
<comment type="PTM">
    <text evidence="6">Phosphorylated by CheA. Phosphorylation of the N-terminal regulatory domain activates the methylesterase activity.</text>
</comment>
<dbReference type="PANTHER" id="PTHR42872:SF6">
    <property type="entry name" value="PROTEIN-GLUTAMATE METHYLESTERASE_PROTEIN-GLUTAMINE GLUTAMINASE"/>
    <property type="match status" value="1"/>
</dbReference>
<dbReference type="SUPFAM" id="SSF52738">
    <property type="entry name" value="Methylesterase CheB, C-terminal domain"/>
    <property type="match status" value="1"/>
</dbReference>
<evidence type="ECO:0000256" key="5">
    <source>
        <dbReference type="ARBA" id="ARBA00048267"/>
    </source>
</evidence>
<protein>
    <recommendedName>
        <fullName evidence="6">Protein-glutamate methylesterase/protein-glutamine glutaminase</fullName>
        <ecNumber evidence="6">3.1.1.61</ecNumber>
        <ecNumber evidence="6">3.5.1.44</ecNumber>
    </recommendedName>
</protein>
<keyword evidence="2 6" id="KW-0145">Chemotaxis</keyword>
<dbReference type="Proteomes" id="UP000266172">
    <property type="component" value="Unassembled WGS sequence"/>
</dbReference>
<dbReference type="EC" id="3.5.1.44" evidence="6"/>
<dbReference type="AlphaFoldDB" id="A0A395VAB4"/>
<dbReference type="Pfam" id="PF01339">
    <property type="entry name" value="CheB_methylest"/>
    <property type="match status" value="1"/>
</dbReference>
<dbReference type="Gene3D" id="3.40.50.180">
    <property type="entry name" value="Methylesterase CheB, C-terminal domain"/>
    <property type="match status" value="1"/>
</dbReference>
<evidence type="ECO:0000259" key="9">
    <source>
        <dbReference type="PROSITE" id="PS50110"/>
    </source>
</evidence>
<feature type="active site" evidence="6 7">
    <location>
        <position position="302"/>
    </location>
</feature>
<dbReference type="Gene3D" id="3.40.50.2300">
    <property type="match status" value="1"/>
</dbReference>
<evidence type="ECO:0000256" key="3">
    <source>
        <dbReference type="ARBA" id="ARBA00022801"/>
    </source>
</evidence>
<dbReference type="EMBL" id="QRVL01000001">
    <property type="protein sequence ID" value="RGS42230.1"/>
    <property type="molecule type" value="Genomic_DNA"/>
</dbReference>
<comment type="catalytic activity">
    <reaction evidence="6">
        <text>L-glutaminyl-[protein] + H2O = L-glutamyl-[protein] + NH4(+)</text>
        <dbReference type="Rhea" id="RHEA:16441"/>
        <dbReference type="Rhea" id="RHEA-COMP:10207"/>
        <dbReference type="Rhea" id="RHEA-COMP:10208"/>
        <dbReference type="ChEBI" id="CHEBI:15377"/>
        <dbReference type="ChEBI" id="CHEBI:28938"/>
        <dbReference type="ChEBI" id="CHEBI:29973"/>
        <dbReference type="ChEBI" id="CHEBI:30011"/>
        <dbReference type="EC" id="3.5.1.44"/>
    </reaction>
</comment>
<keyword evidence="1 6" id="KW-0963">Cytoplasm</keyword>